<dbReference type="Gene3D" id="3.40.50.300">
    <property type="entry name" value="P-loop containing nucleotide triphosphate hydrolases"/>
    <property type="match status" value="1"/>
</dbReference>
<dbReference type="Pfam" id="PF00486">
    <property type="entry name" value="Trans_reg_C"/>
    <property type="match status" value="1"/>
</dbReference>
<dbReference type="EMBL" id="JAFFZW010000010">
    <property type="protein sequence ID" value="MBP0947995.1"/>
    <property type="molecule type" value="Genomic_DNA"/>
</dbReference>
<dbReference type="PRINTS" id="PR00364">
    <property type="entry name" value="DISEASERSIST"/>
</dbReference>
<name>A0ABS4CBC8_9PSED</name>
<evidence type="ECO:0000313" key="6">
    <source>
        <dbReference type="Proteomes" id="UP000673197"/>
    </source>
</evidence>
<dbReference type="InterPro" id="IPR001867">
    <property type="entry name" value="OmpR/PhoB-type_DNA-bd"/>
</dbReference>
<evidence type="ECO:0000259" key="4">
    <source>
        <dbReference type="PROSITE" id="PS51755"/>
    </source>
</evidence>
<dbReference type="PROSITE" id="PS51755">
    <property type="entry name" value="OMPR_PHOB"/>
    <property type="match status" value="1"/>
</dbReference>
<sequence length="502" mass="55723">MDCQPRRFSQPDTSNLPETSPRDEVLRFGPYVFHVRQRQILREGEPLRLGGRALDILLVLIERAGSAVEKEALIAQVWPDSFVEEINLRVQIAALRRALDDGQRYIETLPQRGYRFVAPVHRAAKSERPEPACAPNNLPVRLTHVVGRDEVVGKLVRQLPAKRFITLTGAGGIGKSTVACRVAERLVSRYQDGVCVIDFSVVDNEQALAVCLAGLLQRDGEPCLSSLTAELAQGRRLLIADNCETIDDACRQWVGALLTQSGELAVLATSRRPLDLQDERLFPLEPLTVPPASAQLSVEQGLAYPAVQLFVSRAQACQQGLVLRDRDMKVMGELCRKLDGVPLALELAAVQINAFALVGLHARLDQCFQWLTQGRRTAVPRHQSLRASLDWSHQCLSLREQAVLRRLAVFDKAFTSESAVDVIGCDGLDAHSVWEALVQLERHSWLSSVPGVGVSRYRLAHTTRLYGLEKLEDAGELQTFTARHARHVSLQRFMAKSVQAVE</sequence>
<dbReference type="PANTHER" id="PTHR47691:SF3">
    <property type="entry name" value="HTH-TYPE TRANSCRIPTIONAL REGULATOR RV0890C-RELATED"/>
    <property type="match status" value="1"/>
</dbReference>
<feature type="region of interest" description="Disordered" evidence="3">
    <location>
        <begin position="1"/>
        <end position="22"/>
    </location>
</feature>
<feature type="domain" description="OmpR/PhoB-type" evidence="4">
    <location>
        <begin position="23"/>
        <end position="118"/>
    </location>
</feature>
<keyword evidence="6" id="KW-1185">Reference proteome</keyword>
<proteinExistence type="predicted"/>
<protein>
    <submittedName>
        <fullName evidence="5">Helix-turn-helix transcriptional regulator</fullName>
    </submittedName>
</protein>
<accession>A0ABS4CBC8</accession>
<comment type="caution">
    <text evidence="5">The sequence shown here is derived from an EMBL/GenBank/DDBJ whole genome shotgun (WGS) entry which is preliminary data.</text>
</comment>
<keyword evidence="1 2" id="KW-0238">DNA-binding</keyword>
<evidence type="ECO:0000256" key="3">
    <source>
        <dbReference type="SAM" id="MobiDB-lite"/>
    </source>
</evidence>
<dbReference type="CDD" id="cd00383">
    <property type="entry name" value="trans_reg_C"/>
    <property type="match status" value="1"/>
</dbReference>
<dbReference type="SMART" id="SM00862">
    <property type="entry name" value="Trans_reg_C"/>
    <property type="match status" value="1"/>
</dbReference>
<feature type="DNA-binding region" description="OmpR/PhoB-type" evidence="2">
    <location>
        <begin position="23"/>
        <end position="118"/>
    </location>
</feature>
<evidence type="ECO:0000313" key="5">
    <source>
        <dbReference type="EMBL" id="MBP0947995.1"/>
    </source>
</evidence>
<dbReference type="SUPFAM" id="SSF46894">
    <property type="entry name" value="C-terminal effector domain of the bipartite response regulators"/>
    <property type="match status" value="1"/>
</dbReference>
<dbReference type="InterPro" id="IPR027417">
    <property type="entry name" value="P-loop_NTPase"/>
</dbReference>
<dbReference type="SUPFAM" id="SSF52540">
    <property type="entry name" value="P-loop containing nucleoside triphosphate hydrolases"/>
    <property type="match status" value="1"/>
</dbReference>
<reference evidence="5 6" key="1">
    <citation type="journal article" date="2022" name="Syst. Appl. Microbiol.">
        <title>Pseudomonas alliivorans sp. nov., a plant-pathogenic bacterium isolated from onion foliage in Georgia, USA.</title>
        <authorList>
            <person name="Zhao M."/>
            <person name="Tyson C."/>
            <person name="Chen H.C."/>
            <person name="Paudel S."/>
            <person name="Gitaitis R."/>
            <person name="Kvitko B."/>
            <person name="Dutta B."/>
        </authorList>
    </citation>
    <scope>NUCLEOTIDE SEQUENCE [LARGE SCALE GENOMIC DNA]</scope>
    <source>
        <strain evidence="5 6">20GA0068</strain>
    </source>
</reference>
<organism evidence="5 6">
    <name type="scientific">Pseudomonas alliivorans</name>
    <dbReference type="NCBI Taxonomy" id="2810613"/>
    <lineage>
        <taxon>Bacteria</taxon>
        <taxon>Pseudomonadati</taxon>
        <taxon>Pseudomonadota</taxon>
        <taxon>Gammaproteobacteria</taxon>
        <taxon>Pseudomonadales</taxon>
        <taxon>Pseudomonadaceae</taxon>
        <taxon>Pseudomonas</taxon>
    </lineage>
</organism>
<dbReference type="Proteomes" id="UP000673197">
    <property type="component" value="Unassembled WGS sequence"/>
</dbReference>
<gene>
    <name evidence="5" type="ORF">JTJ32_21950</name>
</gene>
<dbReference type="Gene3D" id="1.10.10.10">
    <property type="entry name" value="Winged helix-like DNA-binding domain superfamily/Winged helix DNA-binding domain"/>
    <property type="match status" value="1"/>
</dbReference>
<evidence type="ECO:0000256" key="1">
    <source>
        <dbReference type="ARBA" id="ARBA00023125"/>
    </source>
</evidence>
<evidence type="ECO:0000256" key="2">
    <source>
        <dbReference type="PROSITE-ProRule" id="PRU01091"/>
    </source>
</evidence>
<dbReference type="InterPro" id="IPR016032">
    <property type="entry name" value="Sig_transdc_resp-reg_C-effctor"/>
</dbReference>
<dbReference type="RefSeq" id="WP_210043265.1">
    <property type="nucleotide sequence ID" value="NZ_JAFFZW010000010.1"/>
</dbReference>
<dbReference type="PANTHER" id="PTHR47691">
    <property type="entry name" value="REGULATOR-RELATED"/>
    <property type="match status" value="1"/>
</dbReference>
<dbReference type="InterPro" id="IPR036388">
    <property type="entry name" value="WH-like_DNA-bd_sf"/>
</dbReference>